<dbReference type="EMBL" id="CM056813">
    <property type="protein sequence ID" value="KAJ8638864.1"/>
    <property type="molecule type" value="Genomic_DNA"/>
</dbReference>
<evidence type="ECO:0000313" key="2">
    <source>
        <dbReference type="Proteomes" id="UP001234297"/>
    </source>
</evidence>
<gene>
    <name evidence="1" type="ORF">MRB53_015558</name>
</gene>
<evidence type="ECO:0000313" key="1">
    <source>
        <dbReference type="EMBL" id="KAJ8638864.1"/>
    </source>
</evidence>
<sequence length="325" mass="35787">MAKQEQCRIRSQRHVRIRTSKKTKEKKPAQRGRGIPELERMILKEQQKEIAAAALTPSIPPLPFPANLPLPTANFNPLTPISSVHLFGFHPFPMPPDPPYSQGGSSGRNWMDFVNNDGAEQGSQQKPCSMVNIPESPPFSSGDDLRMGLPSFQIYISKYLMRMRPEDDGIVDLKRGHPSSLNDPPDCSSSSVSFQSKFPSSSASCHRREGPPSSSIVHAAATNLSFVKTIKENGSLDERICTLGRPAATSKSKPKQPTSVPSTHRGEVIPSKGSMDQSFLQWEVLPQPQPFYYFFPMGPSSDLSSPTSEGRVEKADSTIDLNLKL</sequence>
<organism evidence="1 2">
    <name type="scientific">Persea americana</name>
    <name type="common">Avocado</name>
    <dbReference type="NCBI Taxonomy" id="3435"/>
    <lineage>
        <taxon>Eukaryota</taxon>
        <taxon>Viridiplantae</taxon>
        <taxon>Streptophyta</taxon>
        <taxon>Embryophyta</taxon>
        <taxon>Tracheophyta</taxon>
        <taxon>Spermatophyta</taxon>
        <taxon>Magnoliopsida</taxon>
        <taxon>Magnoliidae</taxon>
        <taxon>Laurales</taxon>
        <taxon>Lauraceae</taxon>
        <taxon>Persea</taxon>
    </lineage>
</organism>
<proteinExistence type="predicted"/>
<reference evidence="1 2" key="1">
    <citation type="journal article" date="2022" name="Hortic Res">
        <title>A haplotype resolved chromosomal level avocado genome allows analysis of novel avocado genes.</title>
        <authorList>
            <person name="Nath O."/>
            <person name="Fletcher S.J."/>
            <person name="Hayward A."/>
            <person name="Shaw L.M."/>
            <person name="Masouleh A.K."/>
            <person name="Furtado A."/>
            <person name="Henry R.J."/>
            <person name="Mitter N."/>
        </authorList>
    </citation>
    <scope>NUCLEOTIDE SEQUENCE [LARGE SCALE GENOMIC DNA]</scope>
    <source>
        <strain evidence="2">cv. Hass</strain>
    </source>
</reference>
<protein>
    <submittedName>
        <fullName evidence="1">Uncharacterized protein</fullName>
    </submittedName>
</protein>
<name>A0ACC2M0N6_PERAE</name>
<dbReference type="Proteomes" id="UP001234297">
    <property type="component" value="Chromosome 5"/>
</dbReference>
<keyword evidence="2" id="KW-1185">Reference proteome</keyword>
<comment type="caution">
    <text evidence="1">The sequence shown here is derived from an EMBL/GenBank/DDBJ whole genome shotgun (WGS) entry which is preliminary data.</text>
</comment>
<accession>A0ACC2M0N6</accession>